<evidence type="ECO:0000313" key="5">
    <source>
        <dbReference type="Proteomes" id="UP000078397"/>
    </source>
</evidence>
<feature type="signal peptide" evidence="2">
    <location>
        <begin position="1"/>
        <end position="21"/>
    </location>
</feature>
<keyword evidence="5" id="KW-1185">Reference proteome</keyword>
<dbReference type="OrthoDB" id="192832at2759"/>
<evidence type="ECO:0000313" key="4">
    <source>
        <dbReference type="EMBL" id="OAQ62113.1"/>
    </source>
</evidence>
<dbReference type="CDD" id="cd02181">
    <property type="entry name" value="GH16_fungal_Lam16A_glucanase"/>
    <property type="match status" value="1"/>
</dbReference>
<feature type="chain" id="PRO_5008101498" evidence="2">
    <location>
        <begin position="22"/>
        <end position="773"/>
    </location>
</feature>
<evidence type="ECO:0000256" key="1">
    <source>
        <dbReference type="SAM" id="MobiDB-lite"/>
    </source>
</evidence>
<protein>
    <submittedName>
        <fullName evidence="4">Beta-1,3-endoglucanase</fullName>
    </submittedName>
</protein>
<accession>A0A179FAK9</accession>
<keyword evidence="2" id="KW-0732">Signal</keyword>
<feature type="compositionally biased region" description="Low complexity" evidence="1">
    <location>
        <begin position="598"/>
        <end position="608"/>
    </location>
</feature>
<dbReference type="InterPro" id="IPR050546">
    <property type="entry name" value="Glycosyl_Hydrlase_16"/>
</dbReference>
<dbReference type="KEGG" id="pchm:VFPPC_07213"/>
<comment type="caution">
    <text evidence="4">The sequence shown here is derived from an EMBL/GenBank/DDBJ whole genome shotgun (WGS) entry which is preliminary data.</text>
</comment>
<dbReference type="RefSeq" id="XP_018139817.1">
    <property type="nucleotide sequence ID" value="XM_018286113.1"/>
</dbReference>
<dbReference type="EMBL" id="LSBJ02000007">
    <property type="protein sequence ID" value="OAQ62113.1"/>
    <property type="molecule type" value="Genomic_DNA"/>
</dbReference>
<dbReference type="GO" id="GO:0009251">
    <property type="term" value="P:glucan catabolic process"/>
    <property type="evidence" value="ECO:0007669"/>
    <property type="project" value="TreeGrafter"/>
</dbReference>
<evidence type="ECO:0000259" key="3">
    <source>
        <dbReference type="PROSITE" id="PS51762"/>
    </source>
</evidence>
<dbReference type="Proteomes" id="UP000078397">
    <property type="component" value="Unassembled WGS sequence"/>
</dbReference>
<proteinExistence type="predicted"/>
<sequence>MAPSLVSLGTAALALVGNAAATKWYIEDTYDSTNFFDKFNFFTDDSPNQGFVNFLSKQQAINAGIAKIDKGEVLLGVDSKNVVKAGARGRDSIRIESKAQLNKGLIIARFTHLPENKCGTWPAFWTVGNVWPTDGEVDMLEGWNTNSFNKPAFHMNKVSQFGSCTISNVGQSATVATSNCDNDYSNPPIQWNNQGCVGNDVKGPWASADGGVYAMEWTSEFIKVYTWHWKDVPANIGSDSPDSSTWGLPTIQVQKSLCNVDKVFKDQRIILNIDLCGNPVDRVGTWDQCGIATGSTCKDYVTKNPSAFANVFFKVKDIRIFSQNAPKTTTKSTTSTTKTTSSTSTKPTTTTTTSSTKTTSSTTSTKPTSTSTTASSTKTTSSTTSTKPTSTTTSTTSTASSTKTSTSTTSTKATSTTSSTKTTSSTSTKPTTTTTVESKTTTSATTSSKPATTTTTSGVKTTTTTTSEIKTTSSSKATETTTSTTSKTGGVTTSSTSKATDTTSSTTSKASVSTDSTTSTTKAPITTTPTSLASSSTKWSNSTITSSVEMTTSTVYTTATHTITSCKPTITNCPIGKVTTVTIPLYTTVCPVSAVKTTPAGPKPTKTPGHGGNGSDKTITTKVTKTYTITSCAPTVTNCPVGQVTTEVVTTTYCPGEETQVPTGPKGGFTTQSPFHPSKTIIYNTETVVPKPTQPGGWNNGTSNATTIAQPRPTGSQVVCVGDSCNVETSSPTPTPGNQGCTGPNCPPTVVSGAAKQSLSALVVLGAVAAMML</sequence>
<dbReference type="STRING" id="1380566.A0A179FAK9"/>
<dbReference type="AlphaFoldDB" id="A0A179FAK9"/>
<dbReference type="PANTHER" id="PTHR10963:SF24">
    <property type="entry name" value="GLYCOSIDASE C21B10.07-RELATED"/>
    <property type="match status" value="1"/>
</dbReference>
<name>A0A179FAK9_METCM</name>
<dbReference type="Gene3D" id="2.60.120.200">
    <property type="match status" value="1"/>
</dbReference>
<organism evidence="4 5">
    <name type="scientific">Pochonia chlamydosporia 170</name>
    <dbReference type="NCBI Taxonomy" id="1380566"/>
    <lineage>
        <taxon>Eukaryota</taxon>
        <taxon>Fungi</taxon>
        <taxon>Dikarya</taxon>
        <taxon>Ascomycota</taxon>
        <taxon>Pezizomycotina</taxon>
        <taxon>Sordariomycetes</taxon>
        <taxon>Hypocreomycetidae</taxon>
        <taxon>Hypocreales</taxon>
        <taxon>Clavicipitaceae</taxon>
        <taxon>Pochonia</taxon>
    </lineage>
</organism>
<reference evidence="4 5" key="1">
    <citation type="journal article" date="2016" name="PLoS Pathog.">
        <title>Biosynthesis of antibiotic leucinostatins in bio-control fungus Purpureocillium lilacinum and their inhibition on phytophthora revealed by genome mining.</title>
        <authorList>
            <person name="Wang G."/>
            <person name="Liu Z."/>
            <person name="Lin R."/>
            <person name="Li E."/>
            <person name="Mao Z."/>
            <person name="Ling J."/>
            <person name="Yang Y."/>
            <person name="Yin W.B."/>
            <person name="Xie B."/>
        </authorList>
    </citation>
    <scope>NUCLEOTIDE SEQUENCE [LARGE SCALE GENOMIC DNA]</scope>
    <source>
        <strain evidence="4">170</strain>
    </source>
</reference>
<feature type="compositionally biased region" description="Low complexity" evidence="1">
    <location>
        <begin position="327"/>
        <end position="544"/>
    </location>
</feature>
<dbReference type="InterPro" id="IPR013320">
    <property type="entry name" value="ConA-like_dom_sf"/>
</dbReference>
<dbReference type="SUPFAM" id="SSF49899">
    <property type="entry name" value="Concanavalin A-like lectins/glucanases"/>
    <property type="match status" value="1"/>
</dbReference>
<dbReference type="GeneID" id="28850107"/>
<dbReference type="PROSITE" id="PS51762">
    <property type="entry name" value="GH16_2"/>
    <property type="match status" value="1"/>
</dbReference>
<dbReference type="InterPro" id="IPR000757">
    <property type="entry name" value="Beta-glucanase-like"/>
</dbReference>
<feature type="region of interest" description="Disordered" evidence="1">
    <location>
        <begin position="326"/>
        <end position="544"/>
    </location>
</feature>
<gene>
    <name evidence="4" type="ORF">VFPPC_07213</name>
</gene>
<evidence type="ECO:0000256" key="2">
    <source>
        <dbReference type="SAM" id="SignalP"/>
    </source>
</evidence>
<feature type="domain" description="GH16" evidence="3">
    <location>
        <begin position="22"/>
        <end position="269"/>
    </location>
</feature>
<dbReference type="GO" id="GO:0004553">
    <property type="term" value="F:hydrolase activity, hydrolyzing O-glycosyl compounds"/>
    <property type="evidence" value="ECO:0007669"/>
    <property type="project" value="InterPro"/>
</dbReference>
<dbReference type="Pfam" id="PF26113">
    <property type="entry name" value="GH16_XgeA"/>
    <property type="match status" value="1"/>
</dbReference>
<feature type="region of interest" description="Disordered" evidence="1">
    <location>
        <begin position="598"/>
        <end position="618"/>
    </location>
</feature>
<dbReference type="PANTHER" id="PTHR10963">
    <property type="entry name" value="GLYCOSYL HYDROLASE-RELATED"/>
    <property type="match status" value="1"/>
</dbReference>